<dbReference type="RefSeq" id="WP_256537894.1">
    <property type="nucleotide sequence ID" value="NZ_JANHOH010000001.1"/>
</dbReference>
<evidence type="ECO:0000313" key="4">
    <source>
        <dbReference type="EMBL" id="MCQ6957698.1"/>
    </source>
</evidence>
<evidence type="ECO:0000259" key="3">
    <source>
        <dbReference type="Pfam" id="PF02601"/>
    </source>
</evidence>
<dbReference type="PANTHER" id="PTHR30008:SF0">
    <property type="entry name" value="EXODEOXYRIBONUCLEASE 7 LARGE SUBUNIT"/>
    <property type="match status" value="1"/>
</dbReference>
<keyword evidence="2" id="KW-0812">Transmembrane</keyword>
<accession>A0ABT1T134</accession>
<feature type="transmembrane region" description="Helical" evidence="2">
    <location>
        <begin position="384"/>
        <end position="403"/>
    </location>
</feature>
<keyword evidence="2" id="KW-0472">Membrane</keyword>
<evidence type="ECO:0000256" key="2">
    <source>
        <dbReference type="SAM" id="Phobius"/>
    </source>
</evidence>
<dbReference type="InterPro" id="IPR003753">
    <property type="entry name" value="Exonuc_VII_L"/>
</dbReference>
<feature type="domain" description="Exonuclease VII large subunit C-terminal" evidence="3">
    <location>
        <begin position="144"/>
        <end position="373"/>
    </location>
</feature>
<organism evidence="4 5">
    <name type="scientific">Mucilaginibacter aquariorum</name>
    <dbReference type="NCBI Taxonomy" id="2967225"/>
    <lineage>
        <taxon>Bacteria</taxon>
        <taxon>Pseudomonadati</taxon>
        <taxon>Bacteroidota</taxon>
        <taxon>Sphingobacteriia</taxon>
        <taxon>Sphingobacteriales</taxon>
        <taxon>Sphingobacteriaceae</taxon>
        <taxon>Mucilaginibacter</taxon>
    </lineage>
</organism>
<proteinExistence type="predicted"/>
<dbReference type="Proteomes" id="UP001204376">
    <property type="component" value="Unassembled WGS sequence"/>
</dbReference>
<keyword evidence="2" id="KW-1133">Transmembrane helix</keyword>
<evidence type="ECO:0000256" key="1">
    <source>
        <dbReference type="SAM" id="Coils"/>
    </source>
</evidence>
<reference evidence="4 5" key="1">
    <citation type="submission" date="2022-07" db="EMBL/GenBank/DDBJ databases">
        <title>Mucilaginibacter sp. JC4.</title>
        <authorList>
            <person name="Le V."/>
            <person name="Ko S.-R."/>
            <person name="Ahn C.-Y."/>
            <person name="Oh H.-M."/>
        </authorList>
    </citation>
    <scope>NUCLEOTIDE SEQUENCE [LARGE SCALE GENOMIC DNA]</scope>
    <source>
        <strain evidence="4 5">JC4</strain>
    </source>
</reference>
<protein>
    <recommendedName>
        <fullName evidence="3">Exonuclease VII large subunit C-terminal domain-containing protein</fullName>
    </recommendedName>
</protein>
<dbReference type="PANTHER" id="PTHR30008">
    <property type="entry name" value="EXODEOXYRIBONUCLEASE 7 LARGE SUBUNIT"/>
    <property type="match status" value="1"/>
</dbReference>
<name>A0ABT1T134_9SPHI</name>
<dbReference type="InterPro" id="IPR020579">
    <property type="entry name" value="Exonuc_VII_lsu_C"/>
</dbReference>
<keyword evidence="1" id="KW-0175">Coiled coil</keyword>
<comment type="caution">
    <text evidence="4">The sequence shown here is derived from an EMBL/GenBank/DDBJ whole genome shotgun (WGS) entry which is preliminary data.</text>
</comment>
<keyword evidence="5" id="KW-1185">Reference proteome</keyword>
<dbReference type="EMBL" id="JANHOH010000001">
    <property type="protein sequence ID" value="MCQ6957698.1"/>
    <property type="molecule type" value="Genomic_DNA"/>
</dbReference>
<gene>
    <name evidence="4" type="ORF">NPE20_07010</name>
</gene>
<feature type="coiled-coil region" evidence="1">
    <location>
        <begin position="296"/>
        <end position="330"/>
    </location>
</feature>
<evidence type="ECO:0000313" key="5">
    <source>
        <dbReference type="Proteomes" id="UP001204376"/>
    </source>
</evidence>
<dbReference type="Pfam" id="PF02601">
    <property type="entry name" value="Exonuc_VII_L"/>
    <property type="match status" value="1"/>
</dbReference>
<sequence length="406" mass="45946">MELENPAPVIYSPAAVLNLFNNSISLKQTQKIIQLKGVFQLGKGSIYNGAYYDSLRDESSDAQITLIVPALIRNEMQHNKTIIINGFITRRVINNASRIDIQLTVTELVGQTQNKYSGEEIRRIEIQQAKAANGFRDVQSWIKEKIIQEQPFKIGVIIGKTAIIDNDIKHQLRESIAFYQLEFHKINLSSETEIVQMLGQLDEQDTDIIVISRGGGENLEIFNKAALAEKVIYLKSLFVTAIGHKDDVTLLQKIADKAFITPSEFGQFLNDTYNQTVEEVQNSRAQLVESVKKQLTANYQKEIDNLKQQLQSVEELKKKNNDDLEKVYNEKISGLNNQITLITNNYNQQLGETQKLQQEKLSILNEQLATYRAQITGLENKSSLNWIAVIIAILVGLALGYALHNR</sequence>